<evidence type="ECO:0000259" key="8">
    <source>
        <dbReference type="Pfam" id="PF02687"/>
    </source>
</evidence>
<proteinExistence type="inferred from homology"/>
<feature type="transmembrane region" description="Helical" evidence="7">
    <location>
        <begin position="291"/>
        <end position="318"/>
    </location>
</feature>
<evidence type="ECO:0000256" key="6">
    <source>
        <dbReference type="ARBA" id="ARBA00038076"/>
    </source>
</evidence>
<reference evidence="10 11" key="1">
    <citation type="journal article" date="2019" name="Nat. Microbiol.">
        <title>Mediterranean grassland soil C-N compound turnover is dependent on rainfall and depth, and is mediated by genomically divergent microorganisms.</title>
        <authorList>
            <person name="Diamond S."/>
            <person name="Andeer P.F."/>
            <person name="Li Z."/>
            <person name="Crits-Christoph A."/>
            <person name="Burstein D."/>
            <person name="Anantharaman K."/>
            <person name="Lane K.R."/>
            <person name="Thomas B.C."/>
            <person name="Pan C."/>
            <person name="Northen T.R."/>
            <person name="Banfield J.F."/>
        </authorList>
    </citation>
    <scope>NUCLEOTIDE SEQUENCE [LARGE SCALE GENOMIC DNA]</scope>
    <source>
        <strain evidence="10">WS_1</strain>
    </source>
</reference>
<evidence type="ECO:0000313" key="11">
    <source>
        <dbReference type="Proteomes" id="UP000316292"/>
    </source>
</evidence>
<dbReference type="InterPro" id="IPR050250">
    <property type="entry name" value="Macrolide_Exporter_MacB"/>
</dbReference>
<evidence type="ECO:0000313" key="10">
    <source>
        <dbReference type="EMBL" id="TMQ49436.1"/>
    </source>
</evidence>
<dbReference type="PANTHER" id="PTHR30572:SF4">
    <property type="entry name" value="ABC TRANSPORTER PERMEASE YTRF"/>
    <property type="match status" value="1"/>
</dbReference>
<keyword evidence="2" id="KW-1003">Cell membrane</keyword>
<gene>
    <name evidence="10" type="ORF">E6K71_05080</name>
</gene>
<accession>A0A538SDL0</accession>
<keyword evidence="5 7" id="KW-0472">Membrane</keyword>
<evidence type="ECO:0000259" key="9">
    <source>
        <dbReference type="Pfam" id="PF12704"/>
    </source>
</evidence>
<comment type="similarity">
    <text evidence="6">Belongs to the ABC-4 integral membrane protein family.</text>
</comment>
<feature type="transmembrane region" description="Helical" evidence="7">
    <location>
        <begin position="338"/>
        <end position="368"/>
    </location>
</feature>
<keyword evidence="3 7" id="KW-0812">Transmembrane</keyword>
<evidence type="ECO:0000256" key="5">
    <source>
        <dbReference type="ARBA" id="ARBA00023136"/>
    </source>
</evidence>
<evidence type="ECO:0000256" key="3">
    <source>
        <dbReference type="ARBA" id="ARBA00022692"/>
    </source>
</evidence>
<keyword evidence="4 7" id="KW-1133">Transmembrane helix</keyword>
<feature type="transmembrane region" description="Helical" evidence="7">
    <location>
        <begin position="34"/>
        <end position="54"/>
    </location>
</feature>
<protein>
    <submittedName>
        <fullName evidence="10">FtsX-like permease family protein</fullName>
    </submittedName>
</protein>
<dbReference type="InterPro" id="IPR003838">
    <property type="entry name" value="ABC3_permease_C"/>
</dbReference>
<dbReference type="GO" id="GO:0005886">
    <property type="term" value="C:plasma membrane"/>
    <property type="evidence" value="ECO:0007669"/>
    <property type="project" value="UniProtKB-SubCell"/>
</dbReference>
<feature type="transmembrane region" description="Helical" evidence="7">
    <location>
        <begin position="380"/>
        <end position="400"/>
    </location>
</feature>
<dbReference type="Proteomes" id="UP000316292">
    <property type="component" value="Unassembled WGS sequence"/>
</dbReference>
<organism evidence="10 11">
    <name type="scientific">Eiseniibacteriota bacterium</name>
    <dbReference type="NCBI Taxonomy" id="2212470"/>
    <lineage>
        <taxon>Bacteria</taxon>
        <taxon>Candidatus Eiseniibacteriota</taxon>
    </lineage>
</organism>
<dbReference type="GO" id="GO:0022857">
    <property type="term" value="F:transmembrane transporter activity"/>
    <property type="evidence" value="ECO:0007669"/>
    <property type="project" value="TreeGrafter"/>
</dbReference>
<feature type="domain" description="ABC3 transporter permease C-terminal" evidence="8">
    <location>
        <begin position="298"/>
        <end position="410"/>
    </location>
</feature>
<sequence length="417" mass="45505">MAPLPRPRREFWASQGENLRIALEALRANKLRSVLTVIGNVVAVMSVIAVVAVIDGMNTYVSEKVLEQGLKVIYIDKFGLITNEDAWREAMKRRDLTMLDAEALKGQSRLASEVVGQLETNKRVRAGKVELKNVRILGTTEGYEAVGTYDIDQGRPLEDDEIAKRRGVCLIGSELAQQLFPVVDPIGQPIRVAGYELHVVGTVAPRGNVLGRSQDNFVLVPFGQYQKMFGPHESILILLRTRPGADMDRAMDEARVILRARRHVPLGKPDDFAITTSETYMSLYQKLTAGIFAGTIGLVAISLLVGGIVIMNIMLVAVTERTREIGIRKAIGARQSDLLSQFLSETVVLSLFGGVIGVLIGVALALFIRLVTPLPASIQPWSVAISLLVASSVGLFFGVYPATRAAKLDPIVALRQE</sequence>
<evidence type="ECO:0000256" key="2">
    <source>
        <dbReference type="ARBA" id="ARBA00022475"/>
    </source>
</evidence>
<evidence type="ECO:0000256" key="7">
    <source>
        <dbReference type="SAM" id="Phobius"/>
    </source>
</evidence>
<evidence type="ECO:0000256" key="1">
    <source>
        <dbReference type="ARBA" id="ARBA00004651"/>
    </source>
</evidence>
<dbReference type="Pfam" id="PF02687">
    <property type="entry name" value="FtsX"/>
    <property type="match status" value="1"/>
</dbReference>
<dbReference type="AlphaFoldDB" id="A0A538SDL0"/>
<name>A0A538SDL0_UNCEI</name>
<dbReference type="InterPro" id="IPR025857">
    <property type="entry name" value="MacB_PCD"/>
</dbReference>
<dbReference type="PANTHER" id="PTHR30572">
    <property type="entry name" value="MEMBRANE COMPONENT OF TRANSPORTER-RELATED"/>
    <property type="match status" value="1"/>
</dbReference>
<evidence type="ECO:0000256" key="4">
    <source>
        <dbReference type="ARBA" id="ARBA00022989"/>
    </source>
</evidence>
<feature type="domain" description="MacB-like periplasmic core" evidence="9">
    <location>
        <begin position="33"/>
        <end position="255"/>
    </location>
</feature>
<comment type="subcellular location">
    <subcellularLocation>
        <location evidence="1">Cell membrane</location>
        <topology evidence="1">Multi-pass membrane protein</topology>
    </subcellularLocation>
</comment>
<dbReference type="EMBL" id="VBOR01000057">
    <property type="protein sequence ID" value="TMQ49436.1"/>
    <property type="molecule type" value="Genomic_DNA"/>
</dbReference>
<dbReference type="Pfam" id="PF12704">
    <property type="entry name" value="MacB_PCD"/>
    <property type="match status" value="1"/>
</dbReference>
<comment type="caution">
    <text evidence="10">The sequence shown here is derived from an EMBL/GenBank/DDBJ whole genome shotgun (WGS) entry which is preliminary data.</text>
</comment>